<evidence type="ECO:0000313" key="1">
    <source>
        <dbReference type="EMBL" id="KKN04250.1"/>
    </source>
</evidence>
<evidence type="ECO:0008006" key="2">
    <source>
        <dbReference type="Google" id="ProtNLM"/>
    </source>
</evidence>
<dbReference type="InterPro" id="IPR027417">
    <property type="entry name" value="P-loop_NTPase"/>
</dbReference>
<accession>A0A0F9MA06</accession>
<proteinExistence type="predicted"/>
<dbReference type="Gene3D" id="3.30.420.240">
    <property type="match status" value="1"/>
</dbReference>
<protein>
    <recommendedName>
        <fullName evidence="2">Terminase large subunit gp17-like C-terminal domain-containing protein</fullName>
    </recommendedName>
</protein>
<name>A0A0F9MA06_9ZZZZ</name>
<organism evidence="1">
    <name type="scientific">marine sediment metagenome</name>
    <dbReference type="NCBI Taxonomy" id="412755"/>
    <lineage>
        <taxon>unclassified sequences</taxon>
        <taxon>metagenomes</taxon>
        <taxon>ecological metagenomes</taxon>
    </lineage>
</organism>
<comment type="caution">
    <text evidence="1">The sequence shown here is derived from an EMBL/GenBank/DDBJ whole genome shotgun (WGS) entry which is preliminary data.</text>
</comment>
<dbReference type="EMBL" id="LAZR01004940">
    <property type="protein sequence ID" value="KKN04250.1"/>
    <property type="molecule type" value="Genomic_DNA"/>
</dbReference>
<gene>
    <name evidence="1" type="ORF">LCGC14_1099410</name>
</gene>
<dbReference type="AlphaFoldDB" id="A0A0F9MA06"/>
<sequence>MQINKEQNKLLARWRENPREFIQEAIIDPYNRVKGTRIVISRQQEEGIEAVRQVVFAKIKVNSGQRVTEEEQSIAKKWGISIMAGKGGGKDALASWVILWFGSFFPYPKIVCTSVSADQLNKVLWSEISKWLSSSLVKDWWVLQSDKLFFKNVPKDVLGKRWFAFPKTANPKASVEEQVETLAGIHEDYVMVVVDEGAGIPEAVFDPLEGTLSGLCNFLFMIFNPTRSKGYAVDSQYKNSDKWVCLQWNSEESEVVSRGFIENVLEKCRGDKSLNPYRIRILGLPPKTDEQTFFPWDWIEDAVARETEPLENSLIIKGLDCGAGGNKSVIATRKGFKVYPFKRNNSPDPVILTNWAGNDIDAERPDAFRVDVIGIGWAVEGNLREKKGSVVEAADSRKKAENSETFYNKRAEMYWNLREAFAKNLIDLPDDEDLKDQLGATKSEIVSGKTKIIDKKKIKEELGHSPDELDALALTFFHKDDLVCKIDKRNDNDDYVKDEKVNQYNPFEYIRGR</sequence>
<reference evidence="1" key="1">
    <citation type="journal article" date="2015" name="Nature">
        <title>Complex archaea that bridge the gap between prokaryotes and eukaryotes.</title>
        <authorList>
            <person name="Spang A."/>
            <person name="Saw J.H."/>
            <person name="Jorgensen S.L."/>
            <person name="Zaremba-Niedzwiedzka K."/>
            <person name="Martijn J."/>
            <person name="Lind A.E."/>
            <person name="van Eijk R."/>
            <person name="Schleper C."/>
            <person name="Guy L."/>
            <person name="Ettema T.J."/>
        </authorList>
    </citation>
    <scope>NUCLEOTIDE SEQUENCE</scope>
</reference>
<dbReference type="Gene3D" id="3.40.50.300">
    <property type="entry name" value="P-loop containing nucleotide triphosphate hydrolases"/>
    <property type="match status" value="1"/>
</dbReference>